<evidence type="ECO:0000313" key="3">
    <source>
        <dbReference type="EMBL" id="RHY16589.1"/>
    </source>
</evidence>
<organism evidence="3 4">
    <name type="scientific">Aphanomyces astaci</name>
    <name type="common">Crayfish plague agent</name>
    <dbReference type="NCBI Taxonomy" id="112090"/>
    <lineage>
        <taxon>Eukaryota</taxon>
        <taxon>Sar</taxon>
        <taxon>Stramenopiles</taxon>
        <taxon>Oomycota</taxon>
        <taxon>Saprolegniomycetes</taxon>
        <taxon>Saprolegniales</taxon>
        <taxon>Verrucalvaceae</taxon>
        <taxon>Aphanomyces</taxon>
    </lineage>
</organism>
<evidence type="ECO:0000259" key="2">
    <source>
        <dbReference type="Pfam" id="PF24667"/>
    </source>
</evidence>
<evidence type="ECO:0000313" key="4">
    <source>
        <dbReference type="Proteomes" id="UP000266239"/>
    </source>
</evidence>
<dbReference type="InterPro" id="IPR056291">
    <property type="entry name" value="MORN_DRC7"/>
</dbReference>
<proteinExistence type="predicted"/>
<comment type="caution">
    <text evidence="3">The sequence shown here is derived from an EMBL/GenBank/DDBJ whole genome shotgun (WGS) entry which is preliminary data.</text>
</comment>
<name>A0A397B8S7_APHAT</name>
<dbReference type="Pfam" id="PF24667">
    <property type="entry name" value="MORN_DRC7"/>
    <property type="match status" value="1"/>
</dbReference>
<dbReference type="InterPro" id="IPR033551">
    <property type="entry name" value="DRC7/lobo"/>
</dbReference>
<dbReference type="GO" id="GO:0031514">
    <property type="term" value="C:motile cilium"/>
    <property type="evidence" value="ECO:0007669"/>
    <property type="project" value="TreeGrafter"/>
</dbReference>
<reference evidence="3 4" key="1">
    <citation type="submission" date="2018-08" db="EMBL/GenBank/DDBJ databases">
        <title>Aphanomyces genome sequencing and annotation.</title>
        <authorList>
            <person name="Minardi D."/>
            <person name="Oidtmann B."/>
            <person name="Van Der Giezen M."/>
            <person name="Studholme D.J."/>
        </authorList>
    </citation>
    <scope>NUCLEOTIDE SEQUENCE [LARGE SCALE GENOMIC DNA]</scope>
    <source>
        <strain evidence="3 4">Yx</strain>
    </source>
</reference>
<gene>
    <name evidence="3" type="ORF">DYB25_012713</name>
</gene>
<protein>
    <recommendedName>
        <fullName evidence="2">Dynein regulatory complex subunit 7 MORN domain-containing protein</fullName>
    </recommendedName>
</protein>
<dbReference type="Proteomes" id="UP000266239">
    <property type="component" value="Unassembled WGS sequence"/>
</dbReference>
<evidence type="ECO:0000256" key="1">
    <source>
        <dbReference type="SAM" id="MobiDB-lite"/>
    </source>
</evidence>
<feature type="region of interest" description="Disordered" evidence="1">
    <location>
        <begin position="44"/>
        <end position="91"/>
    </location>
</feature>
<dbReference type="EMBL" id="QUTA01005249">
    <property type="protein sequence ID" value="RHY16589.1"/>
    <property type="molecule type" value="Genomic_DNA"/>
</dbReference>
<sequence length="312" mass="34706">MQPTCSSSLSSSSTKPAAAASCSDTLFDLNHATDWEFVFLSSQDRRGGGSSGRSSGLHGDGGESKHNDDLDGGRADNNSHHDGDDDAADDDNVLDLPPSWVAKLHVDRKAYKRRFVTAGQRTTLFRKAKVEEFAENNHAQGLVLRITQFRNVARTLPVQVREVFKNRKDKLHLRVRYPLEGKFEEHFLPGRVPEALATRTEWKVIHKRTVESFEGRDDFLVGRSVALTEDKDEAKAGAASFVLPGGGSGELVVLKMAEKYDRNDRKDADEVRIASSIVDYVIVDCVIMDYVIMDCEIVDLFLGAKIQFAFEE</sequence>
<feature type="domain" description="Dynein regulatory complex subunit 7 MORN" evidence="2">
    <location>
        <begin position="119"/>
        <end position="192"/>
    </location>
</feature>
<feature type="compositionally biased region" description="Basic and acidic residues" evidence="1">
    <location>
        <begin position="60"/>
        <end position="83"/>
    </location>
</feature>
<dbReference type="AlphaFoldDB" id="A0A397B8S7"/>
<accession>A0A397B8S7</accession>
<dbReference type="PANTHER" id="PTHR35249:SF2">
    <property type="entry name" value="DYNEIN REGULATORY COMPLEX SUBUNIT 7"/>
    <property type="match status" value="1"/>
</dbReference>
<dbReference type="GO" id="GO:0048870">
    <property type="term" value="P:cell motility"/>
    <property type="evidence" value="ECO:0007669"/>
    <property type="project" value="TreeGrafter"/>
</dbReference>
<dbReference type="PANTHER" id="PTHR35249">
    <property type="entry name" value="DYNEIN REGULATORY COMPLEX SUBUNIT 7"/>
    <property type="match status" value="1"/>
</dbReference>